<accession>A0ABT8LJE1</accession>
<dbReference type="Gene3D" id="2.60.120.430">
    <property type="entry name" value="Galactose-binding lectin"/>
    <property type="match status" value="1"/>
</dbReference>
<proteinExistence type="predicted"/>
<evidence type="ECO:0000313" key="3">
    <source>
        <dbReference type="Proteomes" id="UP001172083"/>
    </source>
</evidence>
<evidence type="ECO:0000313" key="2">
    <source>
        <dbReference type="EMBL" id="MDN5217136.1"/>
    </source>
</evidence>
<feature type="domain" description="CARDB" evidence="1">
    <location>
        <begin position="809"/>
        <end position="912"/>
    </location>
</feature>
<dbReference type="RefSeq" id="WP_346762472.1">
    <property type="nucleotide sequence ID" value="NZ_JAUJEB010000013.1"/>
</dbReference>
<dbReference type="Pfam" id="PF07705">
    <property type="entry name" value="CARDB"/>
    <property type="match status" value="1"/>
</dbReference>
<dbReference type="InterPro" id="IPR011635">
    <property type="entry name" value="CARDB"/>
</dbReference>
<organism evidence="2 3">
    <name type="scientific">Agaribacillus aureus</name>
    <dbReference type="NCBI Taxonomy" id="3051825"/>
    <lineage>
        <taxon>Bacteria</taxon>
        <taxon>Pseudomonadati</taxon>
        <taxon>Bacteroidota</taxon>
        <taxon>Cytophagia</taxon>
        <taxon>Cytophagales</taxon>
        <taxon>Splendidivirgaceae</taxon>
        <taxon>Agaribacillus</taxon>
    </lineage>
</organism>
<comment type="caution">
    <text evidence="2">The sequence shown here is derived from an EMBL/GenBank/DDBJ whole genome shotgun (WGS) entry which is preliminary data.</text>
</comment>
<gene>
    <name evidence="2" type="ORF">QQ020_34005</name>
</gene>
<dbReference type="InterPro" id="IPR013783">
    <property type="entry name" value="Ig-like_fold"/>
</dbReference>
<dbReference type="SUPFAM" id="SSF49785">
    <property type="entry name" value="Galactose-binding domain-like"/>
    <property type="match status" value="1"/>
</dbReference>
<dbReference type="EMBL" id="JAUJEB010000013">
    <property type="protein sequence ID" value="MDN5217136.1"/>
    <property type="molecule type" value="Genomic_DNA"/>
</dbReference>
<protein>
    <submittedName>
        <fullName evidence="2">CARDB domain-containing protein</fullName>
    </submittedName>
</protein>
<dbReference type="InterPro" id="IPR008979">
    <property type="entry name" value="Galactose-bd-like_sf"/>
</dbReference>
<evidence type="ECO:0000259" key="1">
    <source>
        <dbReference type="Pfam" id="PF07705"/>
    </source>
</evidence>
<sequence>MGPENAVVAGQFVGVTPSTVYSPEIGYGWIKAPQQSFNASKIKQSNALTKDGLLMTDSVIYRVDMPAGKYFLTITLGNTKSVGDTIKASVMVNQRLVSDPINNSGSNLHYSTSRKQITIEEDYVEIKVLPFSAEVGLYGIELRPVADITPMSFSSALEQDTAEVAAFGRKLEAALDKNPEDITLINRLNIINKYLLAAYYYDIGWWSWAVESTGLSIFDRYDIASDLLRQVMADPRDPLYDKAAYLLGRIHFWLYKEQHEAFDSNEYQKFFSLIRPRYPDHKVLGMYVGEKIPNATSCVSDVAHAPVWANLQRTANCRILNIIHWWVDSVQAENGELGGKFGDDVEILRWWLPAIFGLDDQKARQGYTRLVEGVWNSGRLERAYAKKVSDVEHAAELFRDTHPAMILMDYGNPVYVERCLISMQNFRDTWTGITPRGHRHFKSCYFSATEVIEEPPVAVDVPMNARATLAGLWAAWYNRNPTILRLFSEWGRSWVEDADRTDKGKPQGILPAAVTFATDEIGGYSDNWFHPNLGWHYYKWENLGGVIEMYNQLLGMYAITGDNIFLKPTNKTYDLMTNVGTRERSTDIQPGSEEWAVGYLTGKKTNNPIAEMYGLAKTLTGSTRYDPFITQAGLPYSKYLATGDKEELRKGFKRLLGSLNYNFPMFTSEVKFTDRVYVPERELLFGMYTGHIGSGFEFPAVAVTWKNTGRDIAVLVNQADRKKLNVSLFNFSLEKTVTMRTWRLEPGRYRLKTGPDENDDGQIDKPGMEMTFEIRERMHQLAIPVPSNRRFAITIQQLEPYQKAAFSMPDLALSREHFLISNPDAREGETLQIDVTVHNIGNSAAKNIKLAFFVDDKKIDFRQISTIQAPNDLEPKWETVTTNWVAEKGTHRIRAIVSGREKEITRNNNEVSKTVTIK</sequence>
<reference evidence="2" key="1">
    <citation type="submission" date="2023-06" db="EMBL/GenBank/DDBJ databases">
        <title>Genomic of Agaribacillus aureum.</title>
        <authorList>
            <person name="Wang G."/>
        </authorList>
    </citation>
    <scope>NUCLEOTIDE SEQUENCE</scope>
    <source>
        <strain evidence="2">BMA12</strain>
    </source>
</reference>
<dbReference type="Gene3D" id="2.60.40.10">
    <property type="entry name" value="Immunoglobulins"/>
    <property type="match status" value="1"/>
</dbReference>
<name>A0ABT8LJE1_9BACT</name>
<keyword evidence="3" id="KW-1185">Reference proteome</keyword>
<dbReference type="Proteomes" id="UP001172083">
    <property type="component" value="Unassembled WGS sequence"/>
</dbReference>